<accession>Q2S9I4</accession>
<dbReference type="STRING" id="349521.HCH_06040"/>
<reference evidence="2 3" key="1">
    <citation type="journal article" date="2005" name="Nucleic Acids Res.">
        <title>Genomic blueprint of Hahella chejuensis, a marine microbe producing an algicidal agent.</title>
        <authorList>
            <person name="Jeong H."/>
            <person name="Yim J.H."/>
            <person name="Lee C."/>
            <person name="Choi S.-H."/>
            <person name="Park Y.K."/>
            <person name="Yoon S.H."/>
            <person name="Hur C.-G."/>
            <person name="Kang H.-Y."/>
            <person name="Kim D."/>
            <person name="Lee H.H."/>
            <person name="Park K.H."/>
            <person name="Park S.-H."/>
            <person name="Park H.-S."/>
            <person name="Lee H.K."/>
            <person name="Oh T.K."/>
            <person name="Kim J.F."/>
        </authorList>
    </citation>
    <scope>NUCLEOTIDE SEQUENCE [LARGE SCALE GENOMIC DNA]</scope>
    <source>
        <strain evidence="2 3">KCTC 2396</strain>
    </source>
</reference>
<dbReference type="HOGENOM" id="CLU_084995_0_0_6"/>
<gene>
    <name evidence="2" type="ordered locus">HCH_06040</name>
</gene>
<dbReference type="AlphaFoldDB" id="Q2S9I4"/>
<dbReference type="RefSeq" id="WP_011399748.1">
    <property type="nucleotide sequence ID" value="NC_007645.1"/>
</dbReference>
<sequence>MSVKETQSYTGFHGHQLFAAGDLPDVALKAKALLEQDTNAPVAIYDNATGRIVDIDYRGTAEEVIARIAARSEDGAPKPKAGPGRPKLGVVSREVTLLPRHWDWLRAQPGGASVALRKLVEAARRDNVDIDKSRLALEAVYRFMSTVAGDFPGFEEACRAFFAKDYETFDDMISLWPDDIQDHIRHQTENALQMQKKAEAQQD</sequence>
<evidence type="ECO:0000313" key="2">
    <source>
        <dbReference type="EMBL" id="ABC32690.1"/>
    </source>
</evidence>
<dbReference type="InterPro" id="IPR018715">
    <property type="entry name" value="DUF2239"/>
</dbReference>
<reference evidence="1" key="2">
    <citation type="submission" date="2005-10" db="EMBL/GenBank/DDBJ databases">
        <title>Hahella chejuensis KCTC 2396 prodigiosin biosynthesis gene cluster.</title>
        <authorList>
            <person name="Kim J.F."/>
            <person name="Jeong H."/>
            <person name="Park Y."/>
            <person name="Kim D."/>
        </authorList>
    </citation>
    <scope>NUCLEOTIDE SEQUENCE</scope>
    <source>
        <strain evidence="1">KCTC 2396</strain>
    </source>
</reference>
<dbReference type="Pfam" id="PF09998">
    <property type="entry name" value="DUF2239"/>
    <property type="match status" value="1"/>
</dbReference>
<dbReference type="OrthoDB" id="282960at2"/>
<evidence type="ECO:0000313" key="1">
    <source>
        <dbReference type="EMBL" id="ABB69088.1"/>
    </source>
</evidence>
<proteinExistence type="predicted"/>
<dbReference type="eggNOG" id="COG3644">
    <property type="taxonomic scope" value="Bacteria"/>
</dbReference>
<name>Q2S9I4_HAHCH</name>
<dbReference type="EMBL" id="CP000155">
    <property type="protein sequence ID" value="ABC32690.1"/>
    <property type="molecule type" value="Genomic_DNA"/>
</dbReference>
<evidence type="ECO:0000313" key="3">
    <source>
        <dbReference type="Proteomes" id="UP000000238"/>
    </source>
</evidence>
<protein>
    <submittedName>
        <fullName evidence="2">Uncharacterized protein conserved in bacteria</fullName>
    </submittedName>
</protein>
<dbReference type="Proteomes" id="UP000000238">
    <property type="component" value="Chromosome"/>
</dbReference>
<organism evidence="2 3">
    <name type="scientific">Hahella chejuensis (strain KCTC 2396)</name>
    <dbReference type="NCBI Taxonomy" id="349521"/>
    <lineage>
        <taxon>Bacteria</taxon>
        <taxon>Pseudomonadati</taxon>
        <taxon>Pseudomonadota</taxon>
        <taxon>Gammaproteobacteria</taxon>
        <taxon>Oceanospirillales</taxon>
        <taxon>Hahellaceae</taxon>
        <taxon>Hahella</taxon>
    </lineage>
</organism>
<dbReference type="KEGG" id="hch:HCH_06040"/>
<keyword evidence="3" id="KW-1185">Reference proteome</keyword>
<dbReference type="EMBL" id="DQ266254">
    <property type="protein sequence ID" value="ABB69088.1"/>
    <property type="molecule type" value="Genomic_DNA"/>
</dbReference>